<feature type="compositionally biased region" description="Low complexity" evidence="1">
    <location>
        <begin position="388"/>
        <end position="400"/>
    </location>
</feature>
<feature type="compositionally biased region" description="Basic and acidic residues" evidence="1">
    <location>
        <begin position="228"/>
        <end position="315"/>
    </location>
</feature>
<keyword evidence="2" id="KW-0812">Transmembrane</keyword>
<gene>
    <name evidence="3" type="primary">BSPAL1</name>
    <name evidence="3" type="ORF">NGRA_1731</name>
</gene>
<dbReference type="Proteomes" id="UP000740883">
    <property type="component" value="Unassembled WGS sequence"/>
</dbReference>
<feature type="compositionally biased region" description="Basic residues" evidence="1">
    <location>
        <begin position="808"/>
        <end position="821"/>
    </location>
</feature>
<accession>A0A9P6GXY0</accession>
<feature type="compositionally biased region" description="Basic and acidic residues" evidence="1">
    <location>
        <begin position="337"/>
        <end position="371"/>
    </location>
</feature>
<feature type="region of interest" description="Disordered" evidence="1">
    <location>
        <begin position="35"/>
        <end position="55"/>
    </location>
</feature>
<keyword evidence="4" id="KW-1185">Reference proteome</keyword>
<evidence type="ECO:0000256" key="1">
    <source>
        <dbReference type="SAM" id="MobiDB-lite"/>
    </source>
</evidence>
<comment type="caution">
    <text evidence="3">The sequence shown here is derived from an EMBL/GenBank/DDBJ whole genome shotgun (WGS) entry which is preliminary data.</text>
</comment>
<evidence type="ECO:0000256" key="2">
    <source>
        <dbReference type="SAM" id="Phobius"/>
    </source>
</evidence>
<dbReference type="SUPFAM" id="SSF57997">
    <property type="entry name" value="Tropomyosin"/>
    <property type="match status" value="1"/>
</dbReference>
<keyword evidence="2" id="KW-0472">Membrane</keyword>
<name>A0A9P6GXY0_9MICR</name>
<feature type="compositionally biased region" description="Polar residues" evidence="1">
    <location>
        <begin position="787"/>
        <end position="803"/>
    </location>
</feature>
<feature type="region of interest" description="Disordered" evidence="1">
    <location>
        <begin position="741"/>
        <end position="821"/>
    </location>
</feature>
<reference evidence="3 4" key="1">
    <citation type="journal article" date="2020" name="Genome Biol. Evol.">
        <title>Comparative genomics of strictly vertically transmitted, feminizing microsporidia endosymbionts of amphipod crustaceans.</title>
        <authorList>
            <person name="Cormier A."/>
            <person name="Chebbi M.A."/>
            <person name="Giraud I."/>
            <person name="Wattier R."/>
            <person name="Teixeira M."/>
            <person name="Gilbert C."/>
            <person name="Rigaud T."/>
            <person name="Cordaux R."/>
        </authorList>
    </citation>
    <scope>NUCLEOTIDE SEQUENCE [LARGE SCALE GENOMIC DNA]</scope>
    <source>
        <strain evidence="3 4">Ou3-Ou53</strain>
    </source>
</reference>
<feature type="region of interest" description="Disordered" evidence="1">
    <location>
        <begin position="685"/>
        <end position="727"/>
    </location>
</feature>
<proteinExistence type="predicted"/>
<feature type="region of interest" description="Disordered" evidence="1">
    <location>
        <begin position="431"/>
        <end position="453"/>
    </location>
</feature>
<feature type="transmembrane region" description="Helical" evidence="2">
    <location>
        <begin position="7"/>
        <end position="28"/>
    </location>
</feature>
<feature type="compositionally biased region" description="Low complexity" evidence="1">
    <location>
        <begin position="700"/>
        <end position="709"/>
    </location>
</feature>
<evidence type="ECO:0000313" key="3">
    <source>
        <dbReference type="EMBL" id="KAF9762806.1"/>
    </source>
</evidence>
<feature type="region of interest" description="Disordered" evidence="1">
    <location>
        <begin position="225"/>
        <end position="404"/>
    </location>
</feature>
<keyword evidence="2" id="KW-1133">Transmembrane helix</keyword>
<organism evidence="3 4">
    <name type="scientific">Nosema granulosis</name>
    <dbReference type="NCBI Taxonomy" id="83296"/>
    <lineage>
        <taxon>Eukaryota</taxon>
        <taxon>Fungi</taxon>
        <taxon>Fungi incertae sedis</taxon>
        <taxon>Microsporidia</taxon>
        <taxon>Nosematidae</taxon>
        <taxon>Nosema</taxon>
    </lineage>
</organism>
<dbReference type="AlphaFoldDB" id="A0A9P6GXY0"/>
<protein>
    <submittedName>
        <fullName evidence="3">Surface protein bspA-like</fullName>
    </submittedName>
</protein>
<dbReference type="EMBL" id="SBJO01000130">
    <property type="protein sequence ID" value="KAF9762806.1"/>
    <property type="molecule type" value="Genomic_DNA"/>
</dbReference>
<sequence length="821" mass="94075">MDKTFMIICGLASLTLIFTTVILVVYVVKNSETNKVSKSKTENKSNDPPAITNTTTNTISQKDLETLEASIINKLNSLHNKDKVDPTVDDILALLDKLMNENNELDTSLDSEVSKEHLQQKKKLQDWFEQKIANLQTDSKNVVPESSFGQDKLAYIADLKDRLIEKLRSYANMIPNPLGSQKTTNGIPKVPLSGPNNEETYSRIENIKKMLLEIYNDYNPFGTKQALKQKEDNNKPIKKTIKDPEEPIKNPEEPIKNPEEPIKNPEEPIKNPEEPIKDPEEPIKDPEEPIKDPEEPIKDPEEPIKDPEVPIKDPEEPIENPEVPIKDPEEPIENPEEPIKDPEEPIKNPEEPIKDPEEPIKNPEVPIKDPEEPIEPQPTKKSTGIKQNSESVETNTSSVTKSISESPLIQPIEFKNINDNKTLYPVRYKLRASGRNGSRSHSQKKNRYDVYPKPLSEKKVNIPQKLPQEIIQDVSSETNSQDIHNDLPPVKKNIENEQLQYDIENNVTTTENTSPNLINRFKNKMYGLGQTVNYYNPFNRSKIEENTEETIEETPEDAEEIFLDAKENIVDDEAPKTILQHIFDLYRRAPVNEEEILEESSEIESIKDKNTPTSLLQRIFDQFRRAPVKTEEEPEKEEVLEEITEIEQNVSPSLLWRIYNIIVGTSENTSREEIRKEVKKEIKKENKKSTVLPKGQSITNKKNILNKKNQLPKIVEEPADTEEAQTPGFFRRAANRLYSFNNETPTAEQSVKEDEKEVEEGPQETPQVQDPGLLRRAVNKLYWGEPSSPQEVISQQKENPKQINNKKGNNKKGNKKRSRKT</sequence>
<evidence type="ECO:0000313" key="4">
    <source>
        <dbReference type="Proteomes" id="UP000740883"/>
    </source>
</evidence>